<dbReference type="Gene3D" id="1.10.260.40">
    <property type="entry name" value="lambda repressor-like DNA-binding domains"/>
    <property type="match status" value="1"/>
</dbReference>
<evidence type="ECO:0000259" key="1">
    <source>
        <dbReference type="PROSITE" id="PS50943"/>
    </source>
</evidence>
<dbReference type="CDD" id="cd00093">
    <property type="entry name" value="HTH_XRE"/>
    <property type="match status" value="1"/>
</dbReference>
<dbReference type="InterPro" id="IPR001387">
    <property type="entry name" value="Cro/C1-type_HTH"/>
</dbReference>
<protein>
    <submittedName>
        <fullName evidence="2">Helix-turn-helix transcriptional regulator</fullName>
    </submittedName>
</protein>
<dbReference type="Pfam" id="PF13560">
    <property type="entry name" value="HTH_31"/>
    <property type="match status" value="1"/>
</dbReference>
<reference evidence="2 3" key="1">
    <citation type="submission" date="2019-06" db="EMBL/GenBank/DDBJ databases">
        <title>Draft genome sequence of Actinomyces oris CCUG 34288T.</title>
        <authorList>
            <person name="Salva-Serra F."/>
            <person name="Cardew S."/>
            <person name="Moore E."/>
        </authorList>
    </citation>
    <scope>NUCLEOTIDE SEQUENCE [LARGE SCALE GENOMIC DNA]</scope>
    <source>
        <strain evidence="2 3">CCUG 34288</strain>
    </source>
</reference>
<dbReference type="SUPFAM" id="SSF47413">
    <property type="entry name" value="lambda repressor-like DNA-binding domains"/>
    <property type="match status" value="1"/>
</dbReference>
<accession>A0A508BMS9</accession>
<evidence type="ECO:0000313" key="3">
    <source>
        <dbReference type="Proteomes" id="UP000317942"/>
    </source>
</evidence>
<proteinExistence type="predicted"/>
<dbReference type="GO" id="GO:0003677">
    <property type="term" value="F:DNA binding"/>
    <property type="evidence" value="ECO:0007669"/>
    <property type="project" value="InterPro"/>
</dbReference>
<dbReference type="SMART" id="SM00530">
    <property type="entry name" value="HTH_XRE"/>
    <property type="match status" value="1"/>
</dbReference>
<comment type="caution">
    <text evidence="2">The sequence shown here is derived from an EMBL/GenBank/DDBJ whole genome shotgun (WGS) entry which is preliminary data.</text>
</comment>
<organism evidence="2 3">
    <name type="scientific">Actinomyces oris</name>
    <dbReference type="NCBI Taxonomy" id="544580"/>
    <lineage>
        <taxon>Bacteria</taxon>
        <taxon>Bacillati</taxon>
        <taxon>Actinomycetota</taxon>
        <taxon>Actinomycetes</taxon>
        <taxon>Actinomycetales</taxon>
        <taxon>Actinomycetaceae</taxon>
        <taxon>Actinomyces</taxon>
    </lineage>
</organism>
<feature type="domain" description="HTH cro/C1-type" evidence="1">
    <location>
        <begin position="30"/>
        <end position="90"/>
    </location>
</feature>
<dbReference type="Proteomes" id="UP000317942">
    <property type="component" value="Unassembled WGS sequence"/>
</dbReference>
<dbReference type="InterPro" id="IPR010982">
    <property type="entry name" value="Lambda_DNA-bd_dom_sf"/>
</dbReference>
<evidence type="ECO:0000313" key="2">
    <source>
        <dbReference type="EMBL" id="TQD63149.1"/>
    </source>
</evidence>
<gene>
    <name evidence="2" type="ORF">FK267_00670</name>
</gene>
<name>A0A508BMS9_9ACTO</name>
<sequence length="189" mass="20032">MISCCLCGIAVNSYDCRVAKVDDERIGALVARARAEAGLSQSALAERVSSTDGMAWTQTTVWNIEHGERALRASELPTLAVALGVTVDLLLRGVGGPYTARAAIRDLKRAHEELGWRLADFATARTEVADLDAEDAETLGDLDPEDASAALASYTLRSAAEVAATSVSELWAEERAGNAPLTGEDILNM</sequence>
<dbReference type="EMBL" id="VICC01000001">
    <property type="protein sequence ID" value="TQD63149.1"/>
    <property type="molecule type" value="Genomic_DNA"/>
</dbReference>
<dbReference type="PROSITE" id="PS50943">
    <property type="entry name" value="HTH_CROC1"/>
    <property type="match status" value="1"/>
</dbReference>
<dbReference type="AlphaFoldDB" id="A0A508BMS9"/>